<accession>A0ABS3CIK0</accession>
<evidence type="ECO:0000256" key="1">
    <source>
        <dbReference type="PROSITE-ProRule" id="PRU00169"/>
    </source>
</evidence>
<proteinExistence type="predicted"/>
<keyword evidence="4" id="KW-1185">Reference proteome</keyword>
<name>A0ABS3CIK0_9BACT</name>
<dbReference type="Gene3D" id="3.40.50.2300">
    <property type="match status" value="1"/>
</dbReference>
<keyword evidence="1" id="KW-0597">Phosphoprotein</keyword>
<dbReference type="RefSeq" id="WP_206587009.1">
    <property type="nucleotide sequence ID" value="NZ_JAFKCU010000003.1"/>
</dbReference>
<dbReference type="SUPFAM" id="SSF52172">
    <property type="entry name" value="CheY-like"/>
    <property type="match status" value="1"/>
</dbReference>
<dbReference type="Pfam" id="PF00072">
    <property type="entry name" value="Response_reg"/>
    <property type="match status" value="1"/>
</dbReference>
<gene>
    <name evidence="3" type="ORF">J0A69_12845</name>
</gene>
<protein>
    <submittedName>
        <fullName evidence="3">Response regulator</fullName>
    </submittedName>
</protein>
<dbReference type="PROSITE" id="PS50110">
    <property type="entry name" value="RESPONSE_REGULATORY"/>
    <property type="match status" value="1"/>
</dbReference>
<reference evidence="3 4" key="1">
    <citation type="submission" date="2021-03" db="EMBL/GenBank/DDBJ databases">
        <title>novel species isolated from a fishpond in China.</title>
        <authorList>
            <person name="Lu H."/>
            <person name="Cai Z."/>
        </authorList>
    </citation>
    <scope>NUCLEOTIDE SEQUENCE [LARGE SCALE GENOMIC DNA]</scope>
    <source>
        <strain evidence="3 4">YJ13C</strain>
    </source>
</reference>
<evidence type="ECO:0000313" key="4">
    <source>
        <dbReference type="Proteomes" id="UP000664480"/>
    </source>
</evidence>
<dbReference type="Proteomes" id="UP000664480">
    <property type="component" value="Unassembled WGS sequence"/>
</dbReference>
<dbReference type="PANTHER" id="PTHR44520">
    <property type="entry name" value="RESPONSE REGULATOR RCP1-RELATED"/>
    <property type="match status" value="1"/>
</dbReference>
<dbReference type="InterPro" id="IPR001789">
    <property type="entry name" value="Sig_transdc_resp-reg_receiver"/>
</dbReference>
<sequence length="138" mass="15985">MKEKKELKILFIDDDAVERLRFSQTLMLLDVNVDLVMAENGWDAIHQLINLQDLPDIIVHDIHMPEMNGIEFLRKIKDVNKLKHIPKIAFTSSSNSMELKSCQELGVNSILIKPIKPETYIETINLLIQYWSLNSSRP</sequence>
<evidence type="ECO:0000259" key="2">
    <source>
        <dbReference type="PROSITE" id="PS50110"/>
    </source>
</evidence>
<dbReference type="InterPro" id="IPR011006">
    <property type="entry name" value="CheY-like_superfamily"/>
</dbReference>
<comment type="caution">
    <text evidence="3">The sequence shown here is derived from an EMBL/GenBank/DDBJ whole genome shotgun (WGS) entry which is preliminary data.</text>
</comment>
<feature type="modified residue" description="4-aspartylphosphate" evidence="1">
    <location>
        <position position="61"/>
    </location>
</feature>
<evidence type="ECO:0000313" key="3">
    <source>
        <dbReference type="EMBL" id="MBN7816329.1"/>
    </source>
</evidence>
<feature type="domain" description="Response regulatory" evidence="2">
    <location>
        <begin position="8"/>
        <end position="128"/>
    </location>
</feature>
<dbReference type="EMBL" id="JAFKCU010000003">
    <property type="protein sequence ID" value="MBN7816329.1"/>
    <property type="molecule type" value="Genomic_DNA"/>
</dbReference>
<dbReference type="SMART" id="SM00448">
    <property type="entry name" value="REC"/>
    <property type="match status" value="1"/>
</dbReference>
<dbReference type="InterPro" id="IPR052893">
    <property type="entry name" value="TCS_response_regulator"/>
</dbReference>
<organism evidence="3 4">
    <name type="scientific">Algoriphagus pacificus</name>
    <dbReference type="NCBI Taxonomy" id="2811234"/>
    <lineage>
        <taxon>Bacteria</taxon>
        <taxon>Pseudomonadati</taxon>
        <taxon>Bacteroidota</taxon>
        <taxon>Cytophagia</taxon>
        <taxon>Cytophagales</taxon>
        <taxon>Cyclobacteriaceae</taxon>
        <taxon>Algoriphagus</taxon>
    </lineage>
</organism>